<feature type="domain" description="PucR C-terminal helix-turn-helix" evidence="2">
    <location>
        <begin position="326"/>
        <end position="384"/>
    </location>
</feature>
<feature type="domain" description="CdaR GGDEF-like" evidence="4">
    <location>
        <begin position="172"/>
        <end position="276"/>
    </location>
</feature>
<dbReference type="InterPro" id="IPR051448">
    <property type="entry name" value="CdaR-like_regulators"/>
</dbReference>
<evidence type="ECO:0000259" key="3">
    <source>
        <dbReference type="Pfam" id="PF14361"/>
    </source>
</evidence>
<dbReference type="Gene3D" id="1.10.10.2840">
    <property type="entry name" value="PucR C-terminal helix-turn-helix domain"/>
    <property type="match status" value="1"/>
</dbReference>
<evidence type="ECO:0000259" key="4">
    <source>
        <dbReference type="Pfam" id="PF17853"/>
    </source>
</evidence>
<dbReference type="PANTHER" id="PTHR33744">
    <property type="entry name" value="CARBOHYDRATE DIACID REGULATOR"/>
    <property type="match status" value="1"/>
</dbReference>
<dbReference type="Pfam" id="PF14361">
    <property type="entry name" value="RsbRD_N"/>
    <property type="match status" value="1"/>
</dbReference>
<evidence type="ECO:0000313" key="6">
    <source>
        <dbReference type="Proteomes" id="UP000505377"/>
    </source>
</evidence>
<comment type="similarity">
    <text evidence="1">Belongs to the CdaR family.</text>
</comment>
<feature type="domain" description="RsbT co-antagonist protein RsbRD N-terminal" evidence="3">
    <location>
        <begin position="20"/>
        <end position="158"/>
    </location>
</feature>
<evidence type="ECO:0000259" key="2">
    <source>
        <dbReference type="Pfam" id="PF13556"/>
    </source>
</evidence>
<dbReference type="InterPro" id="IPR041522">
    <property type="entry name" value="CdaR_GGDEF"/>
</dbReference>
<reference evidence="5 6" key="1">
    <citation type="submission" date="2020-05" db="EMBL/GenBank/DDBJ databases">
        <authorList>
            <person name="Mo P."/>
        </authorList>
    </citation>
    <scope>NUCLEOTIDE SEQUENCE [LARGE SCALE GENOMIC DNA]</scope>
    <source>
        <strain evidence="5 6">Gen01</strain>
    </source>
</reference>
<dbReference type="Pfam" id="PF17853">
    <property type="entry name" value="GGDEF_2"/>
    <property type="match status" value="1"/>
</dbReference>
<dbReference type="KEGG" id="pbro:HOP40_10260"/>
<name>A0A6M6JGH4_9PSEU</name>
<organism evidence="5 6">
    <name type="scientific">Pseudonocardia broussonetiae</name>
    <dbReference type="NCBI Taxonomy" id="2736640"/>
    <lineage>
        <taxon>Bacteria</taxon>
        <taxon>Bacillati</taxon>
        <taxon>Actinomycetota</taxon>
        <taxon>Actinomycetes</taxon>
        <taxon>Pseudonocardiales</taxon>
        <taxon>Pseudonocardiaceae</taxon>
        <taxon>Pseudonocardia</taxon>
    </lineage>
</organism>
<dbReference type="EMBL" id="CP053564">
    <property type="protein sequence ID" value="QJY46140.1"/>
    <property type="molecule type" value="Genomic_DNA"/>
</dbReference>
<evidence type="ECO:0000313" key="5">
    <source>
        <dbReference type="EMBL" id="QJY46140.1"/>
    </source>
</evidence>
<dbReference type="Pfam" id="PF13556">
    <property type="entry name" value="HTH_30"/>
    <property type="match status" value="1"/>
</dbReference>
<accession>A0A6M6JGH4</accession>
<dbReference type="InterPro" id="IPR025736">
    <property type="entry name" value="PucR_C-HTH_dom"/>
</dbReference>
<proteinExistence type="inferred from homology"/>
<dbReference type="InterPro" id="IPR025751">
    <property type="entry name" value="RsbRD_N_dom"/>
</dbReference>
<dbReference type="AlphaFoldDB" id="A0A6M6JGH4"/>
<sequence>MPDAPRALVLVAPALLDRFDEVVDRIVERVRAALPLYRDETYVSAAALRTAAVDNVRYLLRTDDLPDGADLAAAHRTGELRGRAGAPLPELLTGFRVGFSEFWEVLADAAIATGRVDARELAALATHVFRKADEYSAALTTSYRDAAAHALRRHEQERSALVEALTTGAVGAVWEIASGLGLPSTGAFVTVAAEVASVGVVALPEITSKLRAVNVSSAWRLLPDVEVGVVSLPGPDATAALRVVAGAAPGRVGVSPVYPALDETPRALYLARIALQSAPVGRPSVRHFDDTPLATLVAAAPEAATQIARRVLGEILALRRDEQDLLLDTLETWLAVGGSATAAGKRLFVHPNTVRHRLRRVAEHTGRDLEHPTALAELSTALHALRLLPGVRPPSHDETAVTGSG</sequence>
<gene>
    <name evidence="5" type="ORF">HOP40_10260</name>
</gene>
<dbReference type="Proteomes" id="UP000505377">
    <property type="component" value="Chromosome"/>
</dbReference>
<dbReference type="PANTHER" id="PTHR33744:SF1">
    <property type="entry name" value="DNA-BINDING TRANSCRIPTIONAL ACTIVATOR ADER"/>
    <property type="match status" value="1"/>
</dbReference>
<dbReference type="RefSeq" id="WP_172157076.1">
    <property type="nucleotide sequence ID" value="NZ_CP053564.1"/>
</dbReference>
<keyword evidence="6" id="KW-1185">Reference proteome</keyword>
<dbReference type="InterPro" id="IPR042070">
    <property type="entry name" value="PucR_C-HTH_sf"/>
</dbReference>
<protein>
    <submittedName>
        <fullName evidence="5">Helix-turn-helix domain-containing protein</fullName>
    </submittedName>
</protein>
<evidence type="ECO:0000256" key="1">
    <source>
        <dbReference type="ARBA" id="ARBA00006754"/>
    </source>
</evidence>